<proteinExistence type="predicted"/>
<feature type="compositionally biased region" description="Polar residues" evidence="1">
    <location>
        <begin position="28"/>
        <end position="41"/>
    </location>
</feature>
<organism evidence="2 3">
    <name type="scientific">Ataeniobius toweri</name>
    <dbReference type="NCBI Taxonomy" id="208326"/>
    <lineage>
        <taxon>Eukaryota</taxon>
        <taxon>Metazoa</taxon>
        <taxon>Chordata</taxon>
        <taxon>Craniata</taxon>
        <taxon>Vertebrata</taxon>
        <taxon>Euteleostomi</taxon>
        <taxon>Actinopterygii</taxon>
        <taxon>Neopterygii</taxon>
        <taxon>Teleostei</taxon>
        <taxon>Neoteleostei</taxon>
        <taxon>Acanthomorphata</taxon>
        <taxon>Ovalentaria</taxon>
        <taxon>Atherinomorphae</taxon>
        <taxon>Cyprinodontiformes</taxon>
        <taxon>Goodeidae</taxon>
        <taxon>Ataeniobius</taxon>
    </lineage>
</organism>
<evidence type="ECO:0000256" key="1">
    <source>
        <dbReference type="SAM" id="MobiDB-lite"/>
    </source>
</evidence>
<evidence type="ECO:0000313" key="3">
    <source>
        <dbReference type="Proteomes" id="UP001345963"/>
    </source>
</evidence>
<sequence>MSYKIKENTGNLTCVQLTATDTLINKAGGSQSAVSKNTNGKLSRRKKCYRKTSTSRRDGFSLESTVKPTQEFGCGIQLDSTQERCLQDSCKRSPNQAVSAF</sequence>
<gene>
    <name evidence="2" type="ORF">ATANTOWER_001154</name>
</gene>
<dbReference type="Proteomes" id="UP001345963">
    <property type="component" value="Unassembled WGS sequence"/>
</dbReference>
<dbReference type="EMBL" id="JAHUTI010050288">
    <property type="protein sequence ID" value="MED6248493.1"/>
    <property type="molecule type" value="Genomic_DNA"/>
</dbReference>
<feature type="region of interest" description="Disordered" evidence="1">
    <location>
        <begin position="28"/>
        <end position="48"/>
    </location>
</feature>
<keyword evidence="3" id="KW-1185">Reference proteome</keyword>
<evidence type="ECO:0000313" key="2">
    <source>
        <dbReference type="EMBL" id="MED6248493.1"/>
    </source>
</evidence>
<protein>
    <submittedName>
        <fullName evidence="2">Uncharacterized protein</fullName>
    </submittedName>
</protein>
<comment type="caution">
    <text evidence="2">The sequence shown here is derived from an EMBL/GenBank/DDBJ whole genome shotgun (WGS) entry which is preliminary data.</text>
</comment>
<reference evidence="2 3" key="1">
    <citation type="submission" date="2021-07" db="EMBL/GenBank/DDBJ databases">
        <authorList>
            <person name="Palmer J.M."/>
        </authorList>
    </citation>
    <scope>NUCLEOTIDE SEQUENCE [LARGE SCALE GENOMIC DNA]</scope>
    <source>
        <strain evidence="2 3">AT_MEX2019</strain>
        <tissue evidence="2">Muscle</tissue>
    </source>
</reference>
<accession>A0ABU7BDL3</accession>
<name>A0ABU7BDL3_9TELE</name>